<protein>
    <submittedName>
        <fullName evidence="2">Succinate dehydrogenase/fumarate reductase cytochrome b subunit, b558 family</fullName>
    </submittedName>
</protein>
<dbReference type="InterPro" id="IPR034804">
    <property type="entry name" value="SQR/QFR_C/D"/>
</dbReference>
<name>J0P6F4_9BACT</name>
<accession>J0P6F4</accession>
<dbReference type="CDD" id="cd03498">
    <property type="entry name" value="SQR_TypeB_2_TM"/>
    <property type="match status" value="1"/>
</dbReference>
<evidence type="ECO:0000313" key="3">
    <source>
        <dbReference type="Proteomes" id="UP000005113"/>
    </source>
</evidence>
<dbReference type="EMBL" id="JH719942">
    <property type="protein sequence ID" value="EJF53057.1"/>
    <property type="molecule type" value="Genomic_DNA"/>
</dbReference>
<sequence>MNWVVKFLTSSLGKKLIMSLTGLFLCTFLLVHMIGNLALFADADGHSFNEYAEFMAHNPLIKTVSLGLYFFIFLHAVQGIAIWASNRNSAGGSSRYKGSEKAKTEASAASRNMMWLGVLILAFLLLHMAQFWLKAKFTGLTREGDLYYEVSLAFQQEWVVIVYLLGLFALSAHLLHGFQSAFQTLGLNHKKYTSVVKAIGLAFAILVPLGFATMPIFFYIKEML</sequence>
<dbReference type="Gene3D" id="1.20.1300.10">
    <property type="entry name" value="Fumarate reductase/succinate dehydrogenase, transmembrane subunit"/>
    <property type="match status" value="1"/>
</dbReference>
<organism evidence="2 3">
    <name type="scientific">Saprospira grandis DSM 2844</name>
    <dbReference type="NCBI Taxonomy" id="694433"/>
    <lineage>
        <taxon>Bacteria</taxon>
        <taxon>Pseudomonadati</taxon>
        <taxon>Bacteroidota</taxon>
        <taxon>Saprospiria</taxon>
        <taxon>Saprospirales</taxon>
        <taxon>Saprospiraceae</taxon>
        <taxon>Saprospira</taxon>
    </lineage>
</organism>
<keyword evidence="1" id="KW-1133">Transmembrane helix</keyword>
<feature type="transmembrane region" description="Helical" evidence="1">
    <location>
        <begin position="113"/>
        <end position="133"/>
    </location>
</feature>
<dbReference type="Proteomes" id="UP000005113">
    <property type="component" value="Unassembled WGS sequence"/>
</dbReference>
<dbReference type="HOGENOM" id="CLU_077968_0_1_10"/>
<gene>
    <name evidence="2" type="ORF">SapgrDRAFT_1340</name>
</gene>
<feature type="transmembrane region" description="Helical" evidence="1">
    <location>
        <begin position="199"/>
        <end position="220"/>
    </location>
</feature>
<proteinExistence type="predicted"/>
<dbReference type="AlphaFoldDB" id="J0P6F4"/>
<dbReference type="GO" id="GO:0016020">
    <property type="term" value="C:membrane"/>
    <property type="evidence" value="ECO:0007669"/>
    <property type="project" value="InterPro"/>
</dbReference>
<evidence type="ECO:0000313" key="2">
    <source>
        <dbReference type="EMBL" id="EJF53057.1"/>
    </source>
</evidence>
<evidence type="ECO:0000256" key="1">
    <source>
        <dbReference type="SAM" id="Phobius"/>
    </source>
</evidence>
<dbReference type="SUPFAM" id="SSF81343">
    <property type="entry name" value="Fumarate reductase respiratory complex transmembrane subunits"/>
    <property type="match status" value="1"/>
</dbReference>
<reference evidence="3" key="1">
    <citation type="journal article" date="2012" name="Stand. Genomic Sci.">
        <title>Permanent draft genome sequence of the gliding predator Saprospira grandis strain Sa g1 (= HR1).</title>
        <authorList>
            <person name="Mavromatis K."/>
            <person name="Chertkov O."/>
            <person name="Lapidus A."/>
            <person name="Nolan M."/>
            <person name="Lucas S."/>
            <person name="Tice H."/>
            <person name="Del Rio T.G."/>
            <person name="Cheng J.F."/>
            <person name="Han C."/>
            <person name="Tapia R."/>
            <person name="Bruce D."/>
            <person name="Goodwin L.A."/>
            <person name="Pitluck S."/>
            <person name="Huntemann M."/>
            <person name="Liolios K."/>
            <person name="Pagani I."/>
            <person name="Ivanova N."/>
            <person name="Mikhailova N."/>
            <person name="Pati A."/>
            <person name="Chen A."/>
            <person name="Palaniappan K."/>
            <person name="Land M."/>
            <person name="Brambilla E.M."/>
            <person name="Rohde M."/>
            <person name="Spring S."/>
            <person name="Goker M."/>
            <person name="Detter J.C."/>
            <person name="Bristow J."/>
            <person name="Eisen J.A."/>
            <person name="Markowitz V."/>
            <person name="Hugenholtz P."/>
            <person name="Kyrpides N.C."/>
            <person name="Klenk H.P."/>
            <person name="Woyke T."/>
        </authorList>
    </citation>
    <scope>NUCLEOTIDE SEQUENCE [LARGE SCALE GENOMIC DNA]</scope>
    <source>
        <strain evidence="3">DSM 2844</strain>
    </source>
</reference>
<dbReference type="RefSeq" id="WP_002658450.1">
    <property type="nucleotide sequence ID" value="NZ_JH719942.1"/>
</dbReference>
<dbReference type="NCBIfam" id="TIGR02046">
    <property type="entry name" value="sdhC_b558_fam"/>
    <property type="match status" value="1"/>
</dbReference>
<feature type="transmembrane region" description="Helical" evidence="1">
    <location>
        <begin position="64"/>
        <end position="85"/>
    </location>
</feature>
<keyword evidence="1" id="KW-0812">Transmembrane</keyword>
<feature type="transmembrane region" description="Helical" evidence="1">
    <location>
        <begin position="158"/>
        <end position="178"/>
    </location>
</feature>
<dbReference type="OrthoDB" id="9802842at2"/>
<dbReference type="InterPro" id="IPR011138">
    <property type="entry name" value="Cytochrome_b-558"/>
</dbReference>
<keyword evidence="1" id="KW-0472">Membrane</keyword>